<dbReference type="RefSeq" id="WP_347306043.1">
    <property type="nucleotide sequence ID" value="NZ_JBAJEX010000001.1"/>
</dbReference>
<proteinExistence type="predicted"/>
<dbReference type="Gene3D" id="2.160.20.80">
    <property type="entry name" value="E3 ubiquitin-protein ligase SopA"/>
    <property type="match status" value="1"/>
</dbReference>
<dbReference type="PANTHER" id="PTHR14136:SF17">
    <property type="entry name" value="BTB_POZ DOMAIN-CONTAINING PROTEIN KCTD9"/>
    <property type="match status" value="1"/>
</dbReference>
<reference evidence="3 4" key="1">
    <citation type="submission" date="2024-02" db="EMBL/GenBank/DDBJ databases">
        <title>New thermophilic sulfur-oxidizing bacteria from a hot springs of the Uzon caldera (Kamchatka, Russia).</title>
        <authorList>
            <person name="Dukat A.M."/>
            <person name="Elcheninov A.G."/>
            <person name="Frolov E.N."/>
        </authorList>
    </citation>
    <scope>NUCLEOTIDE SEQUENCE [LARGE SCALE GENOMIC DNA]</scope>
    <source>
        <strain evidence="3 4">AK1</strain>
    </source>
</reference>
<evidence type="ECO:0000313" key="4">
    <source>
        <dbReference type="Proteomes" id="UP001482231"/>
    </source>
</evidence>
<evidence type="ECO:0000313" key="3">
    <source>
        <dbReference type="EMBL" id="MEO1765676.1"/>
    </source>
</evidence>
<keyword evidence="2" id="KW-0472">Membrane</keyword>
<name>A0ABV0EAK2_9BURK</name>
<feature type="transmembrane region" description="Helical" evidence="2">
    <location>
        <begin position="142"/>
        <end position="161"/>
    </location>
</feature>
<keyword evidence="4" id="KW-1185">Reference proteome</keyword>
<evidence type="ECO:0000256" key="1">
    <source>
        <dbReference type="SAM" id="MobiDB-lite"/>
    </source>
</evidence>
<dbReference type="Pfam" id="PF00805">
    <property type="entry name" value="Pentapeptide"/>
    <property type="match status" value="2"/>
</dbReference>
<dbReference type="InterPro" id="IPR051082">
    <property type="entry name" value="Pentapeptide-BTB/POZ_domain"/>
</dbReference>
<gene>
    <name evidence="3" type="ORF">V6E02_00370</name>
</gene>
<comment type="caution">
    <text evidence="3">The sequence shown here is derived from an EMBL/GenBank/DDBJ whole genome shotgun (WGS) entry which is preliminary data.</text>
</comment>
<protein>
    <submittedName>
        <fullName evidence="3">Pentapeptide repeat-containing protein</fullName>
    </submittedName>
</protein>
<sequence>MPDMKLQSLWYLRRQGRVSGPFPERWLRRDLLLGRLRPEDEISLDRLAWIPLGQRTDWLGAESARPPTDLPEWQEERRRARLRWLDERRLPDRRTRQPRPFPDAGEKRSRRERRAPERAELKLLRQRHAELEQELAARRERFLGMGLLLVLLAALVIWAAARFAPVRPIEVHLGRATSDCRAPAGPQVNWAGCDRNGAWLRGVDLSSAMLAGAHLNSANLSLARLAYANLGGADLSYANLEGATLQAASLQGANLAYASLKHADLTRADLRGARLEAVDLTDARLGLALWSDGRICLPESVGVCLP</sequence>
<organism evidence="3 4">
    <name type="scientific">Thiobacter aerophilum</name>
    <dbReference type="NCBI Taxonomy" id="3121275"/>
    <lineage>
        <taxon>Bacteria</taxon>
        <taxon>Pseudomonadati</taxon>
        <taxon>Pseudomonadota</taxon>
        <taxon>Betaproteobacteria</taxon>
        <taxon>Burkholderiales</taxon>
        <taxon>Thiobacteraceae</taxon>
        <taxon>Thiobacter</taxon>
    </lineage>
</organism>
<keyword evidence="2" id="KW-1133">Transmembrane helix</keyword>
<feature type="region of interest" description="Disordered" evidence="1">
    <location>
        <begin position="93"/>
        <end position="115"/>
    </location>
</feature>
<dbReference type="SUPFAM" id="SSF141571">
    <property type="entry name" value="Pentapeptide repeat-like"/>
    <property type="match status" value="1"/>
</dbReference>
<dbReference type="EMBL" id="JBAJEX010000001">
    <property type="protein sequence ID" value="MEO1765676.1"/>
    <property type="molecule type" value="Genomic_DNA"/>
</dbReference>
<feature type="compositionally biased region" description="Basic and acidic residues" evidence="1">
    <location>
        <begin position="104"/>
        <end position="115"/>
    </location>
</feature>
<evidence type="ECO:0000256" key="2">
    <source>
        <dbReference type="SAM" id="Phobius"/>
    </source>
</evidence>
<dbReference type="InterPro" id="IPR001646">
    <property type="entry name" value="5peptide_repeat"/>
</dbReference>
<dbReference type="PANTHER" id="PTHR14136">
    <property type="entry name" value="BTB_POZ DOMAIN-CONTAINING PROTEIN KCTD9"/>
    <property type="match status" value="1"/>
</dbReference>
<dbReference type="Proteomes" id="UP001482231">
    <property type="component" value="Unassembled WGS sequence"/>
</dbReference>
<keyword evidence="2" id="KW-0812">Transmembrane</keyword>
<accession>A0ABV0EAK2</accession>